<evidence type="ECO:0000256" key="1">
    <source>
        <dbReference type="SAM" id="Phobius"/>
    </source>
</evidence>
<keyword evidence="1" id="KW-1133">Transmembrane helix</keyword>
<comment type="caution">
    <text evidence="2">The sequence shown here is derived from an EMBL/GenBank/DDBJ whole genome shotgun (WGS) entry which is preliminary data.</text>
</comment>
<gene>
    <name evidence="2" type="ORF">ASZ90_000242</name>
</gene>
<protein>
    <submittedName>
        <fullName evidence="2">Uncharacterized protein</fullName>
    </submittedName>
</protein>
<feature type="transmembrane region" description="Helical" evidence="1">
    <location>
        <begin position="14"/>
        <end position="32"/>
    </location>
</feature>
<reference evidence="2" key="1">
    <citation type="journal article" date="2015" name="Proc. Natl. Acad. Sci. U.S.A.">
        <title>Networks of energetic and metabolic interactions define dynamics in microbial communities.</title>
        <authorList>
            <person name="Embree M."/>
            <person name="Liu J.K."/>
            <person name="Al-Bassam M.M."/>
            <person name="Zengler K."/>
        </authorList>
    </citation>
    <scope>NUCLEOTIDE SEQUENCE</scope>
</reference>
<name>A0A0W8G9U2_9ZZZZ</name>
<accession>A0A0W8G9U2</accession>
<dbReference type="AlphaFoldDB" id="A0A0W8G9U2"/>
<keyword evidence="1" id="KW-0472">Membrane</keyword>
<proteinExistence type="predicted"/>
<dbReference type="EMBL" id="LNQE01000028">
    <property type="protein sequence ID" value="KUG29846.1"/>
    <property type="molecule type" value="Genomic_DNA"/>
</dbReference>
<sequence length="99" mass="10425">MAQTKPAAKPIKKTIFYGLATLGLYAGVFSHADVLAARFSQGALWAAGPIVTVFAFSWAHGSFASNLWACLGITAGKRAARRPAVQPAARPRVRATLNA</sequence>
<evidence type="ECO:0000313" key="2">
    <source>
        <dbReference type="EMBL" id="KUG29846.1"/>
    </source>
</evidence>
<organism evidence="2">
    <name type="scientific">hydrocarbon metagenome</name>
    <dbReference type="NCBI Taxonomy" id="938273"/>
    <lineage>
        <taxon>unclassified sequences</taxon>
        <taxon>metagenomes</taxon>
        <taxon>ecological metagenomes</taxon>
    </lineage>
</organism>
<keyword evidence="1" id="KW-0812">Transmembrane</keyword>
<feature type="transmembrane region" description="Helical" evidence="1">
    <location>
        <begin position="44"/>
        <end position="71"/>
    </location>
</feature>